<accession>A0A4R6BJ80</accession>
<name>A0A4R6BJ80_9STAP</name>
<reference evidence="1 2" key="1">
    <citation type="submission" date="2019-01" db="EMBL/GenBank/DDBJ databases">
        <title>Draft genome sequences of the type strains of six Macrococcus species.</title>
        <authorList>
            <person name="Mazhar S."/>
            <person name="Altermann E."/>
            <person name="Hill C."/>
            <person name="Mcauliffe O."/>
        </authorList>
    </citation>
    <scope>NUCLEOTIDE SEQUENCE [LARGE SCALE GENOMIC DNA]</scope>
    <source>
        <strain evidence="1 2">CCM4809</strain>
    </source>
</reference>
<comment type="caution">
    <text evidence="1">The sequence shown here is derived from an EMBL/GenBank/DDBJ whole genome shotgun (WGS) entry which is preliminary data.</text>
</comment>
<proteinExistence type="predicted"/>
<gene>
    <name evidence="1" type="ORF">ERX37_05955</name>
</gene>
<organism evidence="1 2">
    <name type="scientific">Macrococcus hajekii</name>
    <dbReference type="NCBI Taxonomy" id="198482"/>
    <lineage>
        <taxon>Bacteria</taxon>
        <taxon>Bacillati</taxon>
        <taxon>Bacillota</taxon>
        <taxon>Bacilli</taxon>
        <taxon>Bacillales</taxon>
        <taxon>Staphylococcaceae</taxon>
        <taxon>Macrococcus</taxon>
    </lineage>
</organism>
<dbReference type="EMBL" id="SCWE01000002">
    <property type="protein sequence ID" value="TDM01753.1"/>
    <property type="molecule type" value="Genomic_DNA"/>
</dbReference>
<protein>
    <submittedName>
        <fullName evidence="1">Uncharacterized protein</fullName>
    </submittedName>
</protein>
<keyword evidence="2" id="KW-1185">Reference proteome</keyword>
<dbReference type="Proteomes" id="UP000295328">
    <property type="component" value="Unassembled WGS sequence"/>
</dbReference>
<dbReference type="AlphaFoldDB" id="A0A4R6BJ80"/>
<dbReference type="RefSeq" id="WP_165981982.1">
    <property type="nucleotide sequence ID" value="NZ_SCWE01000002.1"/>
</dbReference>
<evidence type="ECO:0000313" key="2">
    <source>
        <dbReference type="Proteomes" id="UP000295328"/>
    </source>
</evidence>
<sequence length="103" mass="12141">MKTRCSMKTFQFRIVNFPGVLTLDESNRILSFNSESIGNMDGFKESFDITQIGKVELSKKLLKETLSIYYDGEWYKWTDFLDEHYQQIYRFLVQSQSSSADLI</sequence>
<evidence type="ECO:0000313" key="1">
    <source>
        <dbReference type="EMBL" id="TDM01753.1"/>
    </source>
</evidence>